<comment type="similarity">
    <text evidence="1">Belongs to the thioesterase family.</text>
</comment>
<dbReference type="Gene3D" id="3.40.50.1820">
    <property type="entry name" value="alpha/beta hydrolase"/>
    <property type="match status" value="1"/>
</dbReference>
<dbReference type="InterPro" id="IPR001031">
    <property type="entry name" value="Thioesterase"/>
</dbReference>
<dbReference type="GeneID" id="93064023"/>
<evidence type="ECO:0000313" key="3">
    <source>
        <dbReference type="EMBL" id="EET02943.1"/>
    </source>
</evidence>
<dbReference type="GO" id="GO:0008610">
    <property type="term" value="P:lipid biosynthetic process"/>
    <property type="evidence" value="ECO:0007669"/>
    <property type="project" value="TreeGrafter"/>
</dbReference>
<evidence type="ECO:0000256" key="1">
    <source>
        <dbReference type="ARBA" id="ARBA00007169"/>
    </source>
</evidence>
<name>A0A0E1VQ69_BURPE</name>
<dbReference type="AlphaFoldDB" id="A0A0E1VQ69"/>
<dbReference type="Pfam" id="PF00975">
    <property type="entry name" value="Thioesterase"/>
    <property type="match status" value="1"/>
</dbReference>
<dbReference type="EMBL" id="CM000833">
    <property type="protein sequence ID" value="EET02943.1"/>
    <property type="molecule type" value="Genomic_DNA"/>
</dbReference>
<protein>
    <submittedName>
        <fullName evidence="3">Putative thioesterase</fullName>
    </submittedName>
</protein>
<dbReference type="HOGENOM" id="CLU_070456_1_1_4"/>
<accession>A0A0E1VQ69</accession>
<feature type="domain" description="Thioesterase" evidence="2">
    <location>
        <begin position="28"/>
        <end position="251"/>
    </location>
</feature>
<dbReference type="SUPFAM" id="SSF53474">
    <property type="entry name" value="alpha/beta-Hydrolases"/>
    <property type="match status" value="1"/>
</dbReference>
<sequence>MDGADMNACEARWFLFGADERKPDARIRLFCFHYAGSGGSIFRHWGEALPDDVELVAVQMPGRENRLNEPLLYSMDEAVPPLVDALAPLLDRPFAFFGHSTGALIGFEVARVLRARGYPQPRLLIASAQNAPDVKPEVIRHRLSDAEFVEVLRGCNGTPDAILQDPALLELLLPRIRADGAVFETYRYERQAPLDCRIVVFHGAADALVHDAGLARWAGETQHSFARYRFAGDHFFIHDEEASVLDHINRELEPLLSDASSTLIG</sequence>
<dbReference type="Proteomes" id="UP000001812">
    <property type="component" value="Chromosome II"/>
</dbReference>
<dbReference type="PANTHER" id="PTHR11487:SF0">
    <property type="entry name" value="S-ACYL FATTY ACID SYNTHASE THIOESTERASE, MEDIUM CHAIN"/>
    <property type="match status" value="1"/>
</dbReference>
<dbReference type="PANTHER" id="PTHR11487">
    <property type="entry name" value="THIOESTERASE"/>
    <property type="match status" value="1"/>
</dbReference>
<proteinExistence type="inferred from homology"/>
<evidence type="ECO:0000259" key="2">
    <source>
        <dbReference type="Pfam" id="PF00975"/>
    </source>
</evidence>
<dbReference type="RefSeq" id="WP_004525108.1">
    <property type="nucleotide sequence ID" value="NZ_CM000833.1"/>
</dbReference>
<reference evidence="3" key="1">
    <citation type="submission" date="2009-05" db="EMBL/GenBank/DDBJ databases">
        <authorList>
            <person name="Harkins D.M."/>
            <person name="DeShazer D."/>
            <person name="Woods D.E."/>
            <person name="Brinkac L.M."/>
            <person name="Brown K.A."/>
            <person name="Hung G.C."/>
            <person name="Tuanyok A."/>
            <person name="Zhang B."/>
            <person name="Nierman W.C."/>
        </authorList>
    </citation>
    <scope>NUCLEOTIDE SEQUENCE [LARGE SCALE GENOMIC DNA]</scope>
    <source>
        <strain evidence="3">1710a</strain>
    </source>
</reference>
<dbReference type="InterPro" id="IPR029058">
    <property type="entry name" value="AB_hydrolase_fold"/>
</dbReference>
<gene>
    <name evidence="3" type="ORF">BURPS1710A_A1736</name>
</gene>
<organism evidence="3">
    <name type="scientific">Burkholderia pseudomallei 1710a</name>
    <dbReference type="NCBI Taxonomy" id="320371"/>
    <lineage>
        <taxon>Bacteria</taxon>
        <taxon>Pseudomonadati</taxon>
        <taxon>Pseudomonadota</taxon>
        <taxon>Betaproteobacteria</taxon>
        <taxon>Burkholderiales</taxon>
        <taxon>Burkholderiaceae</taxon>
        <taxon>Burkholderia</taxon>
        <taxon>pseudomallei group</taxon>
    </lineage>
</organism>
<dbReference type="InterPro" id="IPR012223">
    <property type="entry name" value="TEII"/>
</dbReference>